<evidence type="ECO:0000313" key="1">
    <source>
        <dbReference type="EMBL" id="DAA03803.1"/>
    </source>
</evidence>
<organism evidence="1">
    <name type="scientific">Drosophila melanogaster</name>
    <name type="common">Fruit fly</name>
    <dbReference type="NCBI Taxonomy" id="7227"/>
    <lineage>
        <taxon>Eukaryota</taxon>
        <taxon>Metazoa</taxon>
        <taxon>Ecdysozoa</taxon>
        <taxon>Arthropoda</taxon>
        <taxon>Hexapoda</taxon>
        <taxon>Insecta</taxon>
        <taxon>Pterygota</taxon>
        <taxon>Neoptera</taxon>
        <taxon>Endopterygota</taxon>
        <taxon>Diptera</taxon>
        <taxon>Brachycera</taxon>
        <taxon>Muscomorpha</taxon>
        <taxon>Ephydroidea</taxon>
        <taxon>Drosophilidae</taxon>
        <taxon>Drosophila</taxon>
        <taxon>Sophophora</taxon>
    </lineage>
</organism>
<gene>
    <name evidence="1" type="ORF">HDC03690</name>
</gene>
<dbReference type="EMBL" id="BK003604">
    <property type="protein sequence ID" value="DAA03803.1"/>
    <property type="molecule type" value="Genomic_DNA"/>
</dbReference>
<dbReference type="AlphaFoldDB" id="Q6IH12"/>
<reference evidence="1" key="1">
    <citation type="journal article" date="2003" name="Genome Biol.">
        <title>An integrated gene annotation and transcriptional profiling approach towards the full gene content of the Drosophila genome.</title>
        <authorList>
            <person name="Hild M."/>
            <person name="Beckmann B."/>
            <person name="Haas S.A."/>
            <person name="Koch B."/>
            <person name="Solovyev V."/>
            <person name="Busold C."/>
            <person name="Fellenberg K."/>
            <person name="Boutros M."/>
            <person name="Vingron M."/>
            <person name="Sauer F."/>
            <person name="Hoheisel J.D."/>
            <person name="Paro R."/>
        </authorList>
    </citation>
    <scope>NUCLEOTIDE SEQUENCE</scope>
</reference>
<name>Q6IH12_DROME</name>
<accession>Q6IH12</accession>
<sequence>MRICGQEPPSVGGSSSVAGVGAWPGRCEHVFLPVECSWWPLIEMHVVGLAEERGSWIQTAAEALTGSRKRLKVFSVSRWGKEQAYQTAMVPLLEALASTNRTSTH</sequence>
<protein>
    <submittedName>
        <fullName evidence="1">HDC03690</fullName>
    </submittedName>
</protein>
<proteinExistence type="predicted"/>